<evidence type="ECO:0000256" key="1">
    <source>
        <dbReference type="ARBA" id="ARBA00010613"/>
    </source>
</evidence>
<dbReference type="PROSITE" id="PS50263">
    <property type="entry name" value="CN_HYDROLASE"/>
    <property type="match status" value="1"/>
</dbReference>
<dbReference type="InterPro" id="IPR036526">
    <property type="entry name" value="C-N_Hydrolase_sf"/>
</dbReference>
<dbReference type="InterPro" id="IPR001110">
    <property type="entry name" value="UPF0012_CS"/>
</dbReference>
<gene>
    <name evidence="3" type="ORF">FHX74_002402</name>
</gene>
<dbReference type="Pfam" id="PF00795">
    <property type="entry name" value="CN_hydrolase"/>
    <property type="match status" value="1"/>
</dbReference>
<protein>
    <submittedName>
        <fullName evidence="3">Putative amidohydrolase</fullName>
    </submittedName>
</protein>
<organism evidence="3 4">
    <name type="scientific">Microlunatus kandeliicorticis</name>
    <dbReference type="NCBI Taxonomy" id="1759536"/>
    <lineage>
        <taxon>Bacteria</taxon>
        <taxon>Bacillati</taxon>
        <taxon>Actinomycetota</taxon>
        <taxon>Actinomycetes</taxon>
        <taxon>Propionibacteriales</taxon>
        <taxon>Propionibacteriaceae</taxon>
        <taxon>Microlunatus</taxon>
    </lineage>
</organism>
<keyword evidence="4" id="KW-1185">Reference proteome</keyword>
<dbReference type="GO" id="GO:0016787">
    <property type="term" value="F:hydrolase activity"/>
    <property type="evidence" value="ECO:0007669"/>
    <property type="project" value="UniProtKB-KW"/>
</dbReference>
<dbReference type="Gene3D" id="3.60.110.10">
    <property type="entry name" value="Carbon-nitrogen hydrolase"/>
    <property type="match status" value="1"/>
</dbReference>
<dbReference type="InterPro" id="IPR003010">
    <property type="entry name" value="C-N_Hydrolase"/>
</dbReference>
<comment type="caution">
    <text evidence="3">The sequence shown here is derived from an EMBL/GenBank/DDBJ whole genome shotgun (WGS) entry which is preliminary data.</text>
</comment>
<proteinExistence type="inferred from homology"/>
<dbReference type="PANTHER" id="PTHR23088:SF27">
    <property type="entry name" value="DEAMINATED GLUTATHIONE AMIDASE"/>
    <property type="match status" value="1"/>
</dbReference>
<keyword evidence="3" id="KW-0378">Hydrolase</keyword>
<dbReference type="SUPFAM" id="SSF56317">
    <property type="entry name" value="Carbon-nitrogen hydrolase"/>
    <property type="match status" value="1"/>
</dbReference>
<dbReference type="EMBL" id="JACGWT010000003">
    <property type="protein sequence ID" value="MBA8794783.1"/>
    <property type="molecule type" value="Genomic_DNA"/>
</dbReference>
<dbReference type="RefSeq" id="WP_182560324.1">
    <property type="nucleotide sequence ID" value="NZ_JACGWT010000003.1"/>
</dbReference>
<sequence length="268" mass="28257">MSLTVAVCQFAAGADVAANTEACRDLIATATARGAELAVLPEAAMYYEPSRRRVDRPRGEHLDGAFGTAISEAAKADGIAVVAGMSELVTDADDDRDLNTLLAVSATGERLGAYRKLHLYDAFGVRESDTLRPGRIEQPTVIDVGGVAVGLLTCYDLRFPEAFRWVVDAGAELVVVPSAWAVGPAKEDHWRTLIKARAIENTVYVAAAGQTGPVSCGLSMIVDPTGAELAGAGLTPGVATAIVDPQRIAAVRETNPSLRNRRFAITPR</sequence>
<feature type="domain" description="CN hydrolase" evidence="2">
    <location>
        <begin position="3"/>
        <end position="245"/>
    </location>
</feature>
<evidence type="ECO:0000313" key="4">
    <source>
        <dbReference type="Proteomes" id="UP000523079"/>
    </source>
</evidence>
<accession>A0A7W3IT51</accession>
<dbReference type="CDD" id="cd07581">
    <property type="entry name" value="nitrilase_3"/>
    <property type="match status" value="1"/>
</dbReference>
<reference evidence="3 4" key="1">
    <citation type="submission" date="2020-07" db="EMBL/GenBank/DDBJ databases">
        <title>Sequencing the genomes of 1000 actinobacteria strains.</title>
        <authorList>
            <person name="Klenk H.-P."/>
        </authorList>
    </citation>
    <scope>NUCLEOTIDE SEQUENCE [LARGE SCALE GENOMIC DNA]</scope>
    <source>
        <strain evidence="3 4">DSM 100723</strain>
    </source>
</reference>
<dbReference type="PROSITE" id="PS01227">
    <property type="entry name" value="UPF0012"/>
    <property type="match status" value="1"/>
</dbReference>
<dbReference type="PANTHER" id="PTHR23088">
    <property type="entry name" value="NITRILASE-RELATED"/>
    <property type="match status" value="1"/>
</dbReference>
<name>A0A7W3IT51_9ACTN</name>
<evidence type="ECO:0000313" key="3">
    <source>
        <dbReference type="EMBL" id="MBA8794783.1"/>
    </source>
</evidence>
<dbReference type="Proteomes" id="UP000523079">
    <property type="component" value="Unassembled WGS sequence"/>
</dbReference>
<evidence type="ECO:0000259" key="2">
    <source>
        <dbReference type="PROSITE" id="PS50263"/>
    </source>
</evidence>
<dbReference type="AlphaFoldDB" id="A0A7W3IT51"/>
<comment type="similarity">
    <text evidence="1">Belongs to the carbon-nitrogen hydrolase superfamily. NIT1/NIT2 family.</text>
</comment>